<evidence type="ECO:0000313" key="2">
    <source>
        <dbReference type="Proteomes" id="UP000659904"/>
    </source>
</evidence>
<sequence>MTDAAGTALGMAAARRLRNLGIVDIRPGLTAAELAAAEERFGFVFADDHRAFLAAGLPLLARGHCEHPDRASWGWPDWRDLGSEELRSQVDWPVDTVLEEIGAGHWPHGWGSRPADPAEALDEARSRLAEVPRMVPVYAHRYLPAGRGTSGHAVLSIHRLTDIIVYGANLAEYIGREFHDTWTAVPFWGDYV</sequence>
<dbReference type="Proteomes" id="UP000659904">
    <property type="component" value="Unassembled WGS sequence"/>
</dbReference>
<dbReference type="RefSeq" id="WP_147433101.1">
    <property type="nucleotide sequence ID" value="NZ_BONH01000031.1"/>
</dbReference>
<reference evidence="1 2" key="1">
    <citation type="submission" date="2021-01" db="EMBL/GenBank/DDBJ databases">
        <title>Whole genome shotgun sequence of Catellatospora citrea NBRC 14495.</title>
        <authorList>
            <person name="Komaki H."/>
            <person name="Tamura T."/>
        </authorList>
    </citation>
    <scope>NUCLEOTIDE SEQUENCE [LARGE SCALE GENOMIC DNA]</scope>
    <source>
        <strain evidence="1 2">NBRC 14495</strain>
    </source>
</reference>
<dbReference type="AlphaFoldDB" id="A0A8J3P265"/>
<comment type="caution">
    <text evidence="1">The sequence shown here is derived from an EMBL/GenBank/DDBJ whole genome shotgun (WGS) entry which is preliminary data.</text>
</comment>
<dbReference type="EMBL" id="BONH01000031">
    <property type="protein sequence ID" value="GIG00753.1"/>
    <property type="molecule type" value="Genomic_DNA"/>
</dbReference>
<accession>A0A8J3P265</accession>
<dbReference type="PANTHER" id="PTHR32011">
    <property type="entry name" value="OS08G0472400 PROTEIN"/>
    <property type="match status" value="1"/>
</dbReference>
<protein>
    <submittedName>
        <fullName evidence="1">Uncharacterized protein</fullName>
    </submittedName>
</protein>
<name>A0A8J3P265_9ACTN</name>
<keyword evidence="2" id="KW-1185">Reference proteome</keyword>
<evidence type="ECO:0000313" key="1">
    <source>
        <dbReference type="EMBL" id="GIG00753.1"/>
    </source>
</evidence>
<organism evidence="1 2">
    <name type="scientific">Catellatospora citrea</name>
    <dbReference type="NCBI Taxonomy" id="53366"/>
    <lineage>
        <taxon>Bacteria</taxon>
        <taxon>Bacillati</taxon>
        <taxon>Actinomycetota</taxon>
        <taxon>Actinomycetes</taxon>
        <taxon>Micromonosporales</taxon>
        <taxon>Micromonosporaceae</taxon>
        <taxon>Catellatospora</taxon>
    </lineage>
</organism>
<dbReference type="PANTHER" id="PTHR32011:SF2">
    <property type="entry name" value="OS08G0472400 PROTEIN"/>
    <property type="match status" value="1"/>
</dbReference>
<proteinExistence type="predicted"/>
<gene>
    <name evidence="1" type="ORF">Cci01nite_58460</name>
</gene>